<gene>
    <name evidence="2" type="ORF">PCKR_519</name>
</gene>
<feature type="transmembrane region" description="Helical" evidence="1">
    <location>
        <begin position="7"/>
        <end position="27"/>
    </location>
</feature>
<evidence type="ECO:0000313" key="2">
    <source>
        <dbReference type="EMBL" id="APP88300.1"/>
    </source>
</evidence>
<dbReference type="AlphaFoldDB" id="A0A1L5YC72"/>
<geneLocation type="plastid" evidence="2"/>
<feature type="transmembrane region" description="Helical" evidence="1">
    <location>
        <begin position="47"/>
        <end position="70"/>
    </location>
</feature>
<keyword evidence="1" id="KW-1133">Transmembrane helix</keyword>
<sequence>MLLPWLLLLPIRAPMLILLLVISIYFGMHWSGQELQVLGMRGIEAHWFWTVETTQAILVVIICTMPDVLLHQISLFMASSRVVSLIVTLLLVITGGLYLLNVSVLSNVLILASAVFLARLDLTRIRIAPRPEVMSIALSILVIVGIWIGRDLSLCSYQIKYLSINQNNQQS</sequence>
<keyword evidence="1" id="KW-0472">Membrane</keyword>
<evidence type="ECO:0000256" key="1">
    <source>
        <dbReference type="SAM" id="Phobius"/>
    </source>
</evidence>
<accession>A0A1L5YC72</accession>
<dbReference type="EMBL" id="KX897545">
    <property type="protein sequence ID" value="APP88300.1"/>
    <property type="molecule type" value="Genomic_DNA"/>
</dbReference>
<reference evidence="2" key="1">
    <citation type="journal article" date="2017" name="Protist">
        <title>Diversity of the Photosynthetic Paulinella Species, with the Description of Paulinella micropora sp. nov. and the Chromatophore Genome Sequence for strain KR01.</title>
        <authorList>
            <person name="Lhee D."/>
            <person name="Yang E.C."/>
            <person name="Kim J.I."/>
            <person name="Nakayama T."/>
            <person name="Zuccarello G."/>
            <person name="Andersen R.A."/>
            <person name="Yoon H.S."/>
        </authorList>
    </citation>
    <scope>NUCLEOTIDE SEQUENCE</scope>
    <source>
        <strain evidence="2">KR01</strain>
    </source>
</reference>
<keyword evidence="1" id="KW-0812">Transmembrane</keyword>
<name>A0A1L5YC72_9EUKA</name>
<keyword evidence="2" id="KW-0934">Plastid</keyword>
<feature type="transmembrane region" description="Helical" evidence="1">
    <location>
        <begin position="82"/>
        <end position="98"/>
    </location>
</feature>
<proteinExistence type="predicted"/>
<feature type="transmembrane region" description="Helical" evidence="1">
    <location>
        <begin position="132"/>
        <end position="149"/>
    </location>
</feature>
<organism evidence="2">
    <name type="scientific">Paulinella micropora</name>
    <dbReference type="NCBI Taxonomy" id="1928728"/>
    <lineage>
        <taxon>Eukaryota</taxon>
        <taxon>Sar</taxon>
        <taxon>Rhizaria</taxon>
        <taxon>Cercozoa</taxon>
        <taxon>Imbricatea</taxon>
        <taxon>Silicofilosea</taxon>
        <taxon>Euglyphida</taxon>
        <taxon>Paulinellidae</taxon>
        <taxon>Paulinella</taxon>
    </lineage>
</organism>
<protein>
    <submittedName>
        <fullName evidence="2">Uncharacterized protein</fullName>
    </submittedName>
</protein>